<keyword evidence="4" id="KW-0808">Transferase</keyword>
<keyword evidence="5" id="KW-1185">Reference proteome</keyword>
<evidence type="ECO:0000256" key="2">
    <source>
        <dbReference type="ARBA" id="ARBA00013346"/>
    </source>
</evidence>
<dbReference type="InterPro" id="IPR029063">
    <property type="entry name" value="SAM-dependent_MTases_sf"/>
</dbReference>
<dbReference type="GO" id="GO:0004719">
    <property type="term" value="F:protein-L-isoaspartate (D-aspartate) O-methyltransferase activity"/>
    <property type="evidence" value="ECO:0007669"/>
    <property type="project" value="InterPro"/>
</dbReference>
<dbReference type="PROSITE" id="PS01279">
    <property type="entry name" value="PCMT"/>
    <property type="match status" value="1"/>
</dbReference>
<evidence type="ECO:0000313" key="4">
    <source>
        <dbReference type="EMBL" id="SDO83964.1"/>
    </source>
</evidence>
<name>A0A1H0MUB3_9HYPH</name>
<dbReference type="PANTHER" id="PTHR11579">
    <property type="entry name" value="PROTEIN-L-ISOASPARTATE O-METHYLTRANSFERASE"/>
    <property type="match status" value="1"/>
</dbReference>
<dbReference type="OrthoDB" id="9810066at2"/>
<gene>
    <name evidence="4" type="ORF">SAMN05192530_11559</name>
</gene>
<dbReference type="STRING" id="1166073.SAMN05192530_11559"/>
<dbReference type="GO" id="GO:0005737">
    <property type="term" value="C:cytoplasm"/>
    <property type="evidence" value="ECO:0007669"/>
    <property type="project" value="TreeGrafter"/>
</dbReference>
<evidence type="ECO:0000256" key="3">
    <source>
        <dbReference type="ARBA" id="ARBA00030757"/>
    </source>
</evidence>
<dbReference type="CDD" id="cd02440">
    <property type="entry name" value="AdoMet_MTases"/>
    <property type="match status" value="1"/>
</dbReference>
<evidence type="ECO:0000256" key="1">
    <source>
        <dbReference type="ARBA" id="ARBA00005369"/>
    </source>
</evidence>
<dbReference type="NCBIfam" id="NF001453">
    <property type="entry name" value="PRK00312.1"/>
    <property type="match status" value="1"/>
</dbReference>
<sequence>MPNSQGDRERLASFLMTLRSVEGVAGRLMAAVEAIPRRRFMPDEIADPYEDHAVPIACGQTMPSARHAIRLVAALKVQPESRILEIGTGSGYVTALLARLGLHVTTLERYKSLVAAASDRLKATALTNTTFVQEDGRNGYAEMGPFDRIVVHGSFETVPRSLLDQLASHGILMAAIGPAEGEQRITRFQKFGSRFEEDVVFPARLQPLESGVASFL</sequence>
<dbReference type="Proteomes" id="UP000198793">
    <property type="component" value="Unassembled WGS sequence"/>
</dbReference>
<dbReference type="InterPro" id="IPR000682">
    <property type="entry name" value="PCMT"/>
</dbReference>
<reference evidence="4 5" key="1">
    <citation type="submission" date="2016-10" db="EMBL/GenBank/DDBJ databases">
        <authorList>
            <person name="de Groot N.N."/>
        </authorList>
    </citation>
    <scope>NUCLEOTIDE SEQUENCE [LARGE SCALE GENOMIC DNA]</scope>
    <source>
        <strain evidence="5">L7-484,KACC 16230,DSM 25025</strain>
    </source>
</reference>
<dbReference type="SUPFAM" id="SSF53335">
    <property type="entry name" value="S-adenosyl-L-methionine-dependent methyltransferases"/>
    <property type="match status" value="1"/>
</dbReference>
<organism evidence="4 5">
    <name type="scientific">Aureimonas jatrophae</name>
    <dbReference type="NCBI Taxonomy" id="1166073"/>
    <lineage>
        <taxon>Bacteria</taxon>
        <taxon>Pseudomonadati</taxon>
        <taxon>Pseudomonadota</taxon>
        <taxon>Alphaproteobacteria</taxon>
        <taxon>Hyphomicrobiales</taxon>
        <taxon>Aurantimonadaceae</taxon>
        <taxon>Aureimonas</taxon>
    </lineage>
</organism>
<dbReference type="GO" id="GO:0032259">
    <property type="term" value="P:methylation"/>
    <property type="evidence" value="ECO:0007669"/>
    <property type="project" value="UniProtKB-KW"/>
</dbReference>
<proteinExistence type="inferred from homology"/>
<dbReference type="AlphaFoldDB" id="A0A1H0MUB3"/>
<dbReference type="Gene3D" id="3.40.50.150">
    <property type="entry name" value="Vaccinia Virus protein VP39"/>
    <property type="match status" value="1"/>
</dbReference>
<keyword evidence="4" id="KW-0489">Methyltransferase</keyword>
<dbReference type="RefSeq" id="WP_090676956.1">
    <property type="nucleotide sequence ID" value="NZ_FNIT01000015.1"/>
</dbReference>
<comment type="similarity">
    <text evidence="1">Belongs to the methyltransferase superfamily. L-isoaspartyl/D-aspartyl protein methyltransferase family.</text>
</comment>
<dbReference type="Pfam" id="PF01135">
    <property type="entry name" value="PCMT"/>
    <property type="match status" value="1"/>
</dbReference>
<protein>
    <recommendedName>
        <fullName evidence="2">Protein-L-isoaspartate O-methyltransferase</fullName>
    </recommendedName>
    <alternativeName>
        <fullName evidence="3">Protein L-isoaspartyl methyltransferase</fullName>
    </alternativeName>
</protein>
<dbReference type="PANTHER" id="PTHR11579:SF18">
    <property type="entry name" value="PROTEIN-L-ISOASPARTATE O-METHYLTRANSFERASE"/>
    <property type="match status" value="1"/>
</dbReference>
<accession>A0A1H0MUB3</accession>
<evidence type="ECO:0000313" key="5">
    <source>
        <dbReference type="Proteomes" id="UP000198793"/>
    </source>
</evidence>
<dbReference type="EMBL" id="FNIT01000015">
    <property type="protein sequence ID" value="SDO83964.1"/>
    <property type="molecule type" value="Genomic_DNA"/>
</dbReference>